<feature type="region of interest" description="Disordered" evidence="3">
    <location>
        <begin position="22"/>
        <end position="54"/>
    </location>
</feature>
<feature type="chain" id="PRO_5038643766" evidence="4">
    <location>
        <begin position="20"/>
        <end position="607"/>
    </location>
</feature>
<dbReference type="EMBL" id="FOIL01000025">
    <property type="protein sequence ID" value="SET56529.1"/>
    <property type="molecule type" value="Genomic_DNA"/>
</dbReference>
<evidence type="ECO:0000256" key="1">
    <source>
        <dbReference type="ARBA" id="ARBA00022729"/>
    </source>
</evidence>
<sequence length="607" mass="67411">MKKSITLAAVTLLTASALACSSPAGTSGTVPVTGAAETNAPSNETEPGTPKEDSKAIALTEENIPQVDKTRGMILPLNGYLSQEIKVGNTTRTVKLYIGKDAPVRCYMTWVNVPDNTDPYEFLKETGWADYADEKKEGIFLLEPGEGGWGSPDEEAEYLNAAFEAYNTRKWYSNYSESYIVGYGKGGAALQQFAMLHPTAFIAGGFVDAADGISSEFMSANAKEVNDEQTEIRRGSIPMPVWEVGGNDDVVNYWLAANHCAGKSEEKNGDSVYTQTEECQQTSYTRGVTSKVIVSDKKEGAVPADYTDSFIDFMTQYTKYENKWAEGNALMLRPDYEKMGVKFVPFDQDGYAREYLVYVPKSAPAKDIPVVYVMAGNTQTPRVFFDCTDWWQVADDYGFMVVMPSEQFNTAVDLTWNITGYQQGSDTATADDVAFLKSIMKEVSENYPIDASRQYMTGQSFGSMWTNWCALYNDEPFAAFGSTSGLISFEIDDSAGKTPVPVWQYCGEHDIYKSDYTVDATEGFNLKATVEYFLKRNGLGGIGEETITKEGRYTTSTWKDANGVPMYVFTVTGGRNHNCIPSEPRMIWEKWFSKWSKDANGKRVFRE</sequence>
<evidence type="ECO:0000313" key="5">
    <source>
        <dbReference type="EMBL" id="SET56529.1"/>
    </source>
</evidence>
<name>A0A1I0FEV4_9FIRM</name>
<dbReference type="OrthoDB" id="2751280at2"/>
<keyword evidence="2" id="KW-0378">Hydrolase</keyword>
<dbReference type="PROSITE" id="PS51257">
    <property type="entry name" value="PROKAR_LIPOPROTEIN"/>
    <property type="match status" value="1"/>
</dbReference>
<reference evidence="5 6" key="1">
    <citation type="submission" date="2016-10" db="EMBL/GenBank/DDBJ databases">
        <authorList>
            <person name="de Groot N.N."/>
        </authorList>
    </citation>
    <scope>NUCLEOTIDE SEQUENCE [LARGE SCALE GENOMIC DNA]</scope>
    <source>
        <strain evidence="5 6">KH1P1</strain>
    </source>
</reference>
<keyword evidence="6" id="KW-1185">Reference proteome</keyword>
<dbReference type="InterPro" id="IPR050955">
    <property type="entry name" value="Plant_Biomass_Hydrol_Est"/>
</dbReference>
<dbReference type="AlphaFoldDB" id="A0A1I0FEV4"/>
<feature type="signal peptide" evidence="4">
    <location>
        <begin position="1"/>
        <end position="19"/>
    </location>
</feature>
<dbReference type="PANTHER" id="PTHR43037">
    <property type="entry name" value="UNNAMED PRODUCT-RELATED"/>
    <property type="match status" value="1"/>
</dbReference>
<organism evidence="5 6">
    <name type="scientific">[Clostridium] aminophilum</name>
    <dbReference type="NCBI Taxonomy" id="1526"/>
    <lineage>
        <taxon>Bacteria</taxon>
        <taxon>Bacillati</taxon>
        <taxon>Bacillota</taxon>
        <taxon>Clostridia</taxon>
        <taxon>Lachnospirales</taxon>
        <taxon>Lachnospiraceae</taxon>
    </lineage>
</organism>
<dbReference type="Pfam" id="PF10503">
    <property type="entry name" value="Esterase_PHB"/>
    <property type="match status" value="1"/>
</dbReference>
<dbReference type="Gene3D" id="3.40.50.1820">
    <property type="entry name" value="alpha/beta hydrolase"/>
    <property type="match status" value="2"/>
</dbReference>
<dbReference type="RefSeq" id="WP_074649622.1">
    <property type="nucleotide sequence ID" value="NZ_FOIL01000025.1"/>
</dbReference>
<dbReference type="GO" id="GO:0005576">
    <property type="term" value="C:extracellular region"/>
    <property type="evidence" value="ECO:0007669"/>
    <property type="project" value="InterPro"/>
</dbReference>
<dbReference type="GO" id="GO:0016787">
    <property type="term" value="F:hydrolase activity"/>
    <property type="evidence" value="ECO:0007669"/>
    <property type="project" value="UniProtKB-KW"/>
</dbReference>
<dbReference type="eggNOG" id="COG3509">
    <property type="taxonomic scope" value="Bacteria"/>
</dbReference>
<keyword evidence="1 4" id="KW-0732">Signal</keyword>
<dbReference type="InterPro" id="IPR010126">
    <property type="entry name" value="Esterase_phb"/>
</dbReference>
<evidence type="ECO:0000313" key="6">
    <source>
        <dbReference type="Proteomes" id="UP000199820"/>
    </source>
</evidence>
<dbReference type="PANTHER" id="PTHR43037:SF5">
    <property type="entry name" value="FERULOYL ESTERASE"/>
    <property type="match status" value="1"/>
</dbReference>
<protein>
    <submittedName>
        <fullName evidence="5">Poly(3-hydroxybutyrate) depolymerase</fullName>
    </submittedName>
</protein>
<proteinExistence type="predicted"/>
<accession>A0A1I0FEV4</accession>
<dbReference type="InterPro" id="IPR029058">
    <property type="entry name" value="AB_hydrolase_fold"/>
</dbReference>
<gene>
    <name evidence="5" type="ORF">SAMN04487771_10258</name>
</gene>
<evidence type="ECO:0000256" key="4">
    <source>
        <dbReference type="SAM" id="SignalP"/>
    </source>
</evidence>
<dbReference type="Proteomes" id="UP000199820">
    <property type="component" value="Unassembled WGS sequence"/>
</dbReference>
<dbReference type="SUPFAM" id="SSF53474">
    <property type="entry name" value="alpha/beta-Hydrolases"/>
    <property type="match status" value="2"/>
</dbReference>
<evidence type="ECO:0000256" key="2">
    <source>
        <dbReference type="ARBA" id="ARBA00022801"/>
    </source>
</evidence>
<evidence type="ECO:0000256" key="3">
    <source>
        <dbReference type="SAM" id="MobiDB-lite"/>
    </source>
</evidence>